<keyword evidence="2 4" id="KW-0694">RNA-binding</keyword>
<dbReference type="CDD" id="cd12524">
    <property type="entry name" value="RRM1_MEI2_like"/>
    <property type="match status" value="1"/>
</dbReference>
<reference evidence="7 8" key="1">
    <citation type="submission" date="2022-12" db="EMBL/GenBank/DDBJ databases">
        <title>Chromosome-scale assembly of the Ensete ventricosum genome.</title>
        <authorList>
            <person name="Dussert Y."/>
            <person name="Stocks J."/>
            <person name="Wendawek A."/>
            <person name="Woldeyes F."/>
            <person name="Nichols R.A."/>
            <person name="Borrell J.S."/>
        </authorList>
    </citation>
    <scope>NUCLEOTIDE SEQUENCE [LARGE SCALE GENOMIC DNA]</scope>
    <source>
        <strain evidence="8">cv. Maze</strain>
        <tissue evidence="7">Seeds</tissue>
    </source>
</reference>
<evidence type="ECO:0000313" key="8">
    <source>
        <dbReference type="Proteomes" id="UP001222027"/>
    </source>
</evidence>
<dbReference type="FunFam" id="3.30.70.330:FF:000101">
    <property type="entry name" value="Protein MEI2-like 1"/>
    <property type="match status" value="1"/>
</dbReference>
<dbReference type="FunFam" id="3.30.70.330:FF:000063">
    <property type="entry name" value="MEI2-like protein 5 isoform 2"/>
    <property type="match status" value="1"/>
</dbReference>
<feature type="region of interest" description="Disordered" evidence="5">
    <location>
        <begin position="930"/>
        <end position="970"/>
    </location>
</feature>
<evidence type="ECO:0000256" key="5">
    <source>
        <dbReference type="SAM" id="MobiDB-lite"/>
    </source>
</evidence>
<dbReference type="SMART" id="SM00360">
    <property type="entry name" value="RRM"/>
    <property type="match status" value="3"/>
</dbReference>
<dbReference type="GO" id="GO:0045927">
    <property type="term" value="P:positive regulation of growth"/>
    <property type="evidence" value="ECO:0007669"/>
    <property type="project" value="UniProtKB-ARBA"/>
</dbReference>
<gene>
    <name evidence="7" type="ORF">OPV22_019984</name>
</gene>
<dbReference type="PROSITE" id="PS50102">
    <property type="entry name" value="RRM"/>
    <property type="match status" value="2"/>
</dbReference>
<dbReference type="InterPro" id="IPR034454">
    <property type="entry name" value="MEI2-like_RRM3"/>
</dbReference>
<dbReference type="GO" id="GO:0045836">
    <property type="term" value="P:positive regulation of meiotic nuclear division"/>
    <property type="evidence" value="ECO:0007669"/>
    <property type="project" value="UniProtKB-ARBA"/>
</dbReference>
<protein>
    <recommendedName>
        <fullName evidence="6">RRM domain-containing protein</fullName>
    </recommendedName>
</protein>
<proteinExistence type="predicted"/>
<keyword evidence="1" id="KW-0677">Repeat</keyword>
<feature type="domain" description="RRM" evidence="6">
    <location>
        <begin position="268"/>
        <end position="341"/>
    </location>
</feature>
<name>A0AAV8QM77_ENSVE</name>
<dbReference type="PANTHER" id="PTHR23189">
    <property type="entry name" value="RNA RECOGNITION MOTIF-CONTAINING"/>
    <property type="match status" value="1"/>
</dbReference>
<dbReference type="InterPro" id="IPR012677">
    <property type="entry name" value="Nucleotide-bd_a/b_plait_sf"/>
</dbReference>
<dbReference type="GO" id="GO:0003723">
    <property type="term" value="F:RNA binding"/>
    <property type="evidence" value="ECO:0007669"/>
    <property type="project" value="UniProtKB-UniRule"/>
</dbReference>
<comment type="function">
    <text evidence="3">Probable RNA-binding protein that may play a role in growth regulation.</text>
</comment>
<evidence type="ECO:0000256" key="4">
    <source>
        <dbReference type="PROSITE-ProRule" id="PRU00176"/>
    </source>
</evidence>
<dbReference type="InterPro" id="IPR034453">
    <property type="entry name" value="MEI2-like_RRM1"/>
</dbReference>
<dbReference type="Pfam" id="PF04059">
    <property type="entry name" value="RRM_2"/>
    <property type="match status" value="1"/>
</dbReference>
<sequence>MKHLMLGFQQLLEAESVDTLGELRDWTLGNVTSRRENYAERGNWAADGSKEKVCVDTNRSGLAPAVAIASLNSGCQLKAWIRGGFQYSACTLMRLQVFLRSRMLLLRGKTTDVRDATKGNIMDLSGPYENGLFSSSLSDILNKKLRLSSRIVHFGQSVNSVNSNFGEDEPFESMEEIEARTIGNLLPDDDDLFPGAADNIGYIHRPNNGNDIDDDIFCSGGGMELESDDNSNHNRKSECVQGGLSSGQQGEPNGPFSNEHPYAEHPSRTLFVRNINSDVEDGELRALFEHYGDIHTLYTACKHRGFVMISYYDIRAAQNAMQALQNKPLRHQNMDIHFSIPKDNPPEEDINEGMLMVFNLDSSITIDDLRQIFGIYGEIKEISETPHKHHHKFIEFYDVRAAAAALHALNRSDIAGKKIKLEPSHPGGARQSLMQRLSPELEQEELDGSWQGSPKNSLPGCLGSSSLGPITSNNLENGALHGLPSAIQAPFAPVMGTTFHGFSSSVPQNLSSPVKIASVGNHTNHTQADISPSVGQMNIGFQGMSDIHPHSVPDYHNGTSNCIPYNSNTMSTMGIGVISRPSGGIDKRHLQKVGSGSFNGHAFDANEAFGVSSNGSYPLHGHQYVWNNTNAFPQKPPGSMLWSNSSLLINNIPAHQPSQIHGIPRAQSHMLNTVIPLQHHVGSAPSVNPSLLDRRHAYAGDSMEQPAFHPGSLGNMGFSAIPQLKSLELASRNIFSPSSGNCLDPCLSPAHIRIPSPQQRGQMFHGRNPMFPIPGPFDGSTDRIRNRRNDTNVNQCDNKKQYELDIERIIRGEDSRTTLMIKNIPNKYTSKMLLAAIDENHRGTYDFIYLPIDFKNKCNVGYAFINVINPQHIIPFYQSFNGKKWEKFNSEKVASLAYARIQGKAALIAHFQNSSLMNEDKRCRPILFHTDGPNAGDQEPFPVGTNIRSRSRSRTVSGGEENHQGGLSAYANGEASCDAVGYPPASTKGSDRHKPLILGDADFGAKLEA</sequence>
<comment type="caution">
    <text evidence="7">The sequence shown here is derived from an EMBL/GenBank/DDBJ whole genome shotgun (WGS) entry which is preliminary data.</text>
</comment>
<dbReference type="EMBL" id="JAQQAF010000006">
    <property type="protein sequence ID" value="KAJ8476257.1"/>
    <property type="molecule type" value="Genomic_DNA"/>
</dbReference>
<dbReference type="AlphaFoldDB" id="A0AAV8QM77"/>
<evidence type="ECO:0000313" key="7">
    <source>
        <dbReference type="EMBL" id="KAJ8476257.1"/>
    </source>
</evidence>
<evidence type="ECO:0000256" key="1">
    <source>
        <dbReference type="ARBA" id="ARBA00022737"/>
    </source>
</evidence>
<dbReference type="InterPro" id="IPR000504">
    <property type="entry name" value="RRM_dom"/>
</dbReference>
<dbReference type="Proteomes" id="UP001222027">
    <property type="component" value="Unassembled WGS sequence"/>
</dbReference>
<feature type="region of interest" description="Disordered" evidence="5">
    <location>
        <begin position="223"/>
        <end position="263"/>
    </location>
</feature>
<dbReference type="InterPro" id="IPR007201">
    <property type="entry name" value="Mei2-like_Rrm_C"/>
</dbReference>
<evidence type="ECO:0000256" key="2">
    <source>
        <dbReference type="ARBA" id="ARBA00022884"/>
    </source>
</evidence>
<dbReference type="Pfam" id="PF00076">
    <property type="entry name" value="RRM_1"/>
    <property type="match status" value="2"/>
</dbReference>
<dbReference type="SUPFAM" id="SSF54928">
    <property type="entry name" value="RNA-binding domain, RBD"/>
    <property type="match status" value="2"/>
</dbReference>
<feature type="domain" description="RRM" evidence="6">
    <location>
        <begin position="353"/>
        <end position="426"/>
    </location>
</feature>
<organism evidence="7 8">
    <name type="scientific">Ensete ventricosum</name>
    <name type="common">Abyssinian banana</name>
    <name type="synonym">Musa ensete</name>
    <dbReference type="NCBI Taxonomy" id="4639"/>
    <lineage>
        <taxon>Eukaryota</taxon>
        <taxon>Viridiplantae</taxon>
        <taxon>Streptophyta</taxon>
        <taxon>Embryophyta</taxon>
        <taxon>Tracheophyta</taxon>
        <taxon>Spermatophyta</taxon>
        <taxon>Magnoliopsida</taxon>
        <taxon>Liliopsida</taxon>
        <taxon>Zingiberales</taxon>
        <taxon>Musaceae</taxon>
        <taxon>Ensete</taxon>
    </lineage>
</organism>
<keyword evidence="8" id="KW-1185">Reference proteome</keyword>
<evidence type="ECO:0000256" key="3">
    <source>
        <dbReference type="ARBA" id="ARBA00055084"/>
    </source>
</evidence>
<evidence type="ECO:0000259" key="6">
    <source>
        <dbReference type="PROSITE" id="PS50102"/>
    </source>
</evidence>
<dbReference type="CDD" id="cd12531">
    <property type="entry name" value="RRM3_MEI2_like"/>
    <property type="match status" value="1"/>
</dbReference>
<dbReference type="Gene3D" id="3.30.70.330">
    <property type="match status" value="2"/>
</dbReference>
<dbReference type="InterPro" id="IPR035979">
    <property type="entry name" value="RBD_domain_sf"/>
</dbReference>
<accession>A0AAV8QM77</accession>